<accession>A0A1H7U6R9</accession>
<protein>
    <submittedName>
        <fullName evidence="1">Uncharacterized protein</fullName>
    </submittedName>
</protein>
<dbReference type="Proteomes" id="UP000198990">
    <property type="component" value="Unassembled WGS sequence"/>
</dbReference>
<sequence>MANHTIQIFATTANYHPLSISQDNGATWVDTETADKAFTTNVDAGDTVTYAFGLSKGGVANNISSIQAITPGAFFEPGKKPNQNNGWTGTIKSGITGTEEYIIRYQVTNVTGIQDQDPKLKMN</sequence>
<evidence type="ECO:0000313" key="1">
    <source>
        <dbReference type="EMBL" id="SEL92740.1"/>
    </source>
</evidence>
<dbReference type="AlphaFoldDB" id="A0A1H7U6R9"/>
<dbReference type="RefSeq" id="WP_091625602.1">
    <property type="nucleotide sequence ID" value="NZ_FNZN01000007.1"/>
</dbReference>
<dbReference type="STRING" id="228957.SAMN04488008_10728"/>
<reference evidence="2" key="1">
    <citation type="submission" date="2016-10" db="EMBL/GenBank/DDBJ databases">
        <authorList>
            <person name="Varghese N."/>
            <person name="Submissions S."/>
        </authorList>
    </citation>
    <scope>NUCLEOTIDE SEQUENCE [LARGE SCALE GENOMIC DNA]</scope>
    <source>
        <strain evidence="2">DSM 16471</strain>
    </source>
</reference>
<keyword evidence="2" id="KW-1185">Reference proteome</keyword>
<dbReference type="EMBL" id="FNZN01000007">
    <property type="protein sequence ID" value="SEL92740.1"/>
    <property type="molecule type" value="Genomic_DNA"/>
</dbReference>
<name>A0A1H7U6R9_9FLAO</name>
<dbReference type="OrthoDB" id="1432795at2"/>
<evidence type="ECO:0000313" key="2">
    <source>
        <dbReference type="Proteomes" id="UP000198990"/>
    </source>
</evidence>
<proteinExistence type="predicted"/>
<organism evidence="1 2">
    <name type="scientific">Maribacter orientalis</name>
    <dbReference type="NCBI Taxonomy" id="228957"/>
    <lineage>
        <taxon>Bacteria</taxon>
        <taxon>Pseudomonadati</taxon>
        <taxon>Bacteroidota</taxon>
        <taxon>Flavobacteriia</taxon>
        <taxon>Flavobacteriales</taxon>
        <taxon>Flavobacteriaceae</taxon>
        <taxon>Maribacter</taxon>
    </lineage>
</organism>
<gene>
    <name evidence="1" type="ORF">SAMN04488008_10728</name>
</gene>